<comment type="caution">
    <text evidence="1">The sequence shown here is derived from an EMBL/GenBank/DDBJ whole genome shotgun (WGS) entry which is preliminary data.</text>
</comment>
<protein>
    <submittedName>
        <fullName evidence="1">Uncharacterized protein</fullName>
    </submittedName>
</protein>
<evidence type="ECO:0000313" key="1">
    <source>
        <dbReference type="EMBL" id="MBB6048959.1"/>
    </source>
</evidence>
<sequence>MDETPKRALARLQGMLELMALLSSGPDCQPTYELTLLPPAANLAEALEQYFSSLSTSLSPKQPASAWNIRTEPCTPSQLRESWAKWFWQEYHSPPITDAHKREFILDRLWETIEVALGDVALHQVLTDPPIFYECHWEDFALVSSSGVWLLHLGSSD</sequence>
<evidence type="ECO:0000313" key="2">
    <source>
        <dbReference type="Proteomes" id="UP000520814"/>
    </source>
</evidence>
<accession>A0A7W9SN76</accession>
<proteinExistence type="predicted"/>
<dbReference type="Proteomes" id="UP000520814">
    <property type="component" value="Unassembled WGS sequence"/>
</dbReference>
<dbReference type="AlphaFoldDB" id="A0A7W9SN76"/>
<dbReference type="EMBL" id="JACHGW010000001">
    <property type="protein sequence ID" value="MBB6048959.1"/>
    <property type="molecule type" value="Genomic_DNA"/>
</dbReference>
<dbReference type="RefSeq" id="WP_184192579.1">
    <property type="nucleotide sequence ID" value="NZ_JACHGW010000001.1"/>
</dbReference>
<reference evidence="1 2" key="1">
    <citation type="submission" date="2020-08" db="EMBL/GenBank/DDBJ databases">
        <title>Genomic Encyclopedia of Type Strains, Phase IV (KMG-IV): sequencing the most valuable type-strain genomes for metagenomic binning, comparative biology and taxonomic classification.</title>
        <authorList>
            <person name="Goeker M."/>
        </authorList>
    </citation>
    <scope>NUCLEOTIDE SEQUENCE [LARGE SCALE GENOMIC DNA]</scope>
    <source>
        <strain evidence="1 2">DSM 23562</strain>
    </source>
</reference>
<name>A0A7W9SN76_ARMRO</name>
<gene>
    <name evidence="1" type="ORF">HNQ39_000721</name>
</gene>
<organism evidence="1 2">
    <name type="scientific">Armatimonas rosea</name>
    <dbReference type="NCBI Taxonomy" id="685828"/>
    <lineage>
        <taxon>Bacteria</taxon>
        <taxon>Bacillati</taxon>
        <taxon>Armatimonadota</taxon>
        <taxon>Armatimonadia</taxon>
        <taxon>Armatimonadales</taxon>
        <taxon>Armatimonadaceae</taxon>
        <taxon>Armatimonas</taxon>
    </lineage>
</organism>
<keyword evidence="2" id="KW-1185">Reference proteome</keyword>